<dbReference type="InterPro" id="IPR035994">
    <property type="entry name" value="Nucleoside_phosphorylase_sf"/>
</dbReference>
<sequence length="532" mass="59944">MADHIVMTPKETSETCTTILIERRHVDIWTAKENRTIHVAGGDHTGIVINKELVELAEEVGSRCVVSNSTGGSEGYDHILFSEPPQVSIQFKVFLVSSKTEECFWERRQLRFWMKEEVLPEKCTSYGQKFFKELVGTPFDKLPKDYVGFLTKILKLMQEGFEGVKKIEVEFKRLDEKTEEEPEKLTERQLLEMIECAYPNPVSLQEIAKRTKSPEEEVLRLLFNLEVKRLIKSIDKENNSFTRTILNERNLRIVKQMPEILLSSQPTIAIITAHYSEKLAVDSMIENQETFVRYAASASLGESNAYTLGNIGNHRIVSMKLPSVGHSREAMITAGNRITRLLGTFQKVDYVFLIGVGGGVFRKDVRVGDVVVSSPVESQEFAYLHFEEFETRGWKPESLLLQEIAKELQNEGGWKARVEKGMETLKEQDGYDFSRPEGQPMMSKVHLGPVASGKLGPEENDLGILAFDSEEFDCVLESIIGNRKSCFVVIRGVADYKDGSGGRKEWGPHAALLAAAFASEVIGRMEDDSGTT</sequence>
<dbReference type="STRING" id="48709.A0A1D2MGV6"/>
<evidence type="ECO:0000259" key="1">
    <source>
        <dbReference type="Pfam" id="PF22979"/>
    </source>
</evidence>
<dbReference type="PANTHER" id="PTHR47705:SF1">
    <property type="entry name" value="PNP_UDP_1 DOMAIN-CONTAINING PROTEIN"/>
    <property type="match status" value="1"/>
</dbReference>
<dbReference type="EMBL" id="LJIJ01001289">
    <property type="protein sequence ID" value="ODM92240.1"/>
    <property type="molecule type" value="Genomic_DNA"/>
</dbReference>
<evidence type="ECO:0000313" key="2">
    <source>
        <dbReference type="EMBL" id="ODM92240.1"/>
    </source>
</evidence>
<comment type="caution">
    <text evidence="2">The sequence shown here is derived from an EMBL/GenBank/DDBJ whole genome shotgun (WGS) entry which is preliminary data.</text>
</comment>
<dbReference type="OrthoDB" id="1577640at2759"/>
<dbReference type="Proteomes" id="UP000094527">
    <property type="component" value="Unassembled WGS sequence"/>
</dbReference>
<dbReference type="InterPro" id="IPR055121">
    <property type="entry name" value="HTH_69"/>
</dbReference>
<dbReference type="OMA" id="HTQESRT"/>
<organism evidence="2 3">
    <name type="scientific">Orchesella cincta</name>
    <name type="common">Springtail</name>
    <name type="synonym">Podura cincta</name>
    <dbReference type="NCBI Taxonomy" id="48709"/>
    <lineage>
        <taxon>Eukaryota</taxon>
        <taxon>Metazoa</taxon>
        <taxon>Ecdysozoa</taxon>
        <taxon>Arthropoda</taxon>
        <taxon>Hexapoda</taxon>
        <taxon>Collembola</taxon>
        <taxon>Entomobryomorpha</taxon>
        <taxon>Entomobryoidea</taxon>
        <taxon>Orchesellidae</taxon>
        <taxon>Orchesellinae</taxon>
        <taxon>Orchesella</taxon>
    </lineage>
</organism>
<protein>
    <recommendedName>
        <fullName evidence="1">Winged helix-turn-helix domain-containing protein</fullName>
    </recommendedName>
</protein>
<evidence type="ECO:0000313" key="3">
    <source>
        <dbReference type="Proteomes" id="UP000094527"/>
    </source>
</evidence>
<dbReference type="Gene3D" id="3.40.50.1580">
    <property type="entry name" value="Nucleoside phosphorylase domain"/>
    <property type="match status" value="1"/>
</dbReference>
<accession>A0A1D2MGV6</accession>
<dbReference type="AlphaFoldDB" id="A0A1D2MGV6"/>
<gene>
    <name evidence="2" type="ORF">Ocin01_14443</name>
</gene>
<name>A0A1D2MGV6_ORCCI</name>
<feature type="domain" description="Winged helix-turn-helix" evidence="1">
    <location>
        <begin position="179"/>
        <end position="243"/>
    </location>
</feature>
<keyword evidence="3" id="KW-1185">Reference proteome</keyword>
<proteinExistence type="predicted"/>
<dbReference type="GO" id="GO:0003824">
    <property type="term" value="F:catalytic activity"/>
    <property type="evidence" value="ECO:0007669"/>
    <property type="project" value="InterPro"/>
</dbReference>
<dbReference type="GO" id="GO:0009116">
    <property type="term" value="P:nucleoside metabolic process"/>
    <property type="evidence" value="ECO:0007669"/>
    <property type="project" value="InterPro"/>
</dbReference>
<dbReference type="Pfam" id="PF22979">
    <property type="entry name" value="HTH_69"/>
    <property type="match status" value="1"/>
</dbReference>
<reference evidence="2 3" key="1">
    <citation type="journal article" date="2016" name="Genome Biol. Evol.">
        <title>Gene Family Evolution Reflects Adaptation to Soil Environmental Stressors in the Genome of the Collembolan Orchesella cincta.</title>
        <authorList>
            <person name="Faddeeva-Vakhrusheva A."/>
            <person name="Derks M.F."/>
            <person name="Anvar S.Y."/>
            <person name="Agamennone V."/>
            <person name="Suring W."/>
            <person name="Smit S."/>
            <person name="van Straalen N.M."/>
            <person name="Roelofs D."/>
        </authorList>
    </citation>
    <scope>NUCLEOTIDE SEQUENCE [LARGE SCALE GENOMIC DNA]</scope>
    <source>
        <tissue evidence="2">Mixed pool</tissue>
    </source>
</reference>
<dbReference type="SUPFAM" id="SSF53167">
    <property type="entry name" value="Purine and uridine phosphorylases"/>
    <property type="match status" value="1"/>
</dbReference>
<dbReference type="PANTHER" id="PTHR47705">
    <property type="entry name" value="AGAP000321-PA"/>
    <property type="match status" value="1"/>
</dbReference>